<keyword evidence="3 9" id="KW-0378">Hydrolase</keyword>
<accession>T0Z937</accession>
<dbReference type="GO" id="GO:0004477">
    <property type="term" value="F:methenyltetrahydrofolate cyclohydrolase activity"/>
    <property type="evidence" value="ECO:0007669"/>
    <property type="project" value="TreeGrafter"/>
</dbReference>
<dbReference type="PANTHER" id="PTHR48099:SF5">
    <property type="entry name" value="C-1-TETRAHYDROFOLATE SYNTHASE, CYTOPLASMIC"/>
    <property type="match status" value="1"/>
</dbReference>
<evidence type="ECO:0000259" key="8">
    <source>
        <dbReference type="Pfam" id="PF02882"/>
    </source>
</evidence>
<evidence type="ECO:0000313" key="9">
    <source>
        <dbReference type="EMBL" id="EQD41553.1"/>
    </source>
</evidence>
<evidence type="ECO:0000259" key="7">
    <source>
        <dbReference type="Pfam" id="PF00763"/>
    </source>
</evidence>
<evidence type="ECO:0000256" key="2">
    <source>
        <dbReference type="ARBA" id="ARBA00022563"/>
    </source>
</evidence>
<keyword evidence="4" id="KW-0521">NADP</keyword>
<evidence type="ECO:0000256" key="1">
    <source>
        <dbReference type="ARBA" id="ARBA00004777"/>
    </source>
</evidence>
<reference evidence="9" key="2">
    <citation type="journal article" date="2014" name="ISME J.">
        <title>Microbial stratification in low pH oxic and suboxic macroscopic growths along an acid mine drainage.</title>
        <authorList>
            <person name="Mendez-Garcia C."/>
            <person name="Mesa V."/>
            <person name="Sprenger R.R."/>
            <person name="Richter M."/>
            <person name="Diez M.S."/>
            <person name="Solano J."/>
            <person name="Bargiela R."/>
            <person name="Golyshina O.V."/>
            <person name="Manteca A."/>
            <person name="Ramos J.L."/>
            <person name="Gallego J.R."/>
            <person name="Llorente I."/>
            <person name="Martins Dos Santos V.A."/>
            <person name="Jensen O.N."/>
            <person name="Pelaez A.I."/>
            <person name="Sanchez J."/>
            <person name="Ferrer M."/>
        </authorList>
    </citation>
    <scope>NUCLEOTIDE SEQUENCE</scope>
</reference>
<dbReference type="GO" id="GO:0005829">
    <property type="term" value="C:cytosol"/>
    <property type="evidence" value="ECO:0007669"/>
    <property type="project" value="TreeGrafter"/>
</dbReference>
<dbReference type="Gene3D" id="3.40.50.10860">
    <property type="entry name" value="Leucine Dehydrogenase, chain A, domain 1"/>
    <property type="match status" value="1"/>
</dbReference>
<organism evidence="9">
    <name type="scientific">mine drainage metagenome</name>
    <dbReference type="NCBI Taxonomy" id="410659"/>
    <lineage>
        <taxon>unclassified sequences</taxon>
        <taxon>metagenomes</taxon>
        <taxon>ecological metagenomes</taxon>
    </lineage>
</organism>
<keyword evidence="5" id="KW-0560">Oxidoreductase</keyword>
<comment type="pathway">
    <text evidence="1">One-carbon metabolism; tetrahydrofolate interconversion.</text>
</comment>
<dbReference type="PANTHER" id="PTHR48099">
    <property type="entry name" value="C-1-TETRAHYDROFOLATE SYNTHASE, CYTOPLASMIC-RELATED"/>
    <property type="match status" value="1"/>
</dbReference>
<feature type="domain" description="Tetrahydrofolate dehydrogenase/cyclohydrolase NAD(P)-binding" evidence="8">
    <location>
        <begin position="130"/>
        <end position="277"/>
    </location>
</feature>
<evidence type="ECO:0000256" key="6">
    <source>
        <dbReference type="ARBA" id="ARBA00023268"/>
    </source>
</evidence>
<feature type="domain" description="Tetrahydrofolate dehydrogenase/cyclohydrolase catalytic" evidence="7">
    <location>
        <begin position="16"/>
        <end position="111"/>
    </location>
</feature>
<comment type="caution">
    <text evidence="9">The sequence shown here is derived from an EMBL/GenBank/DDBJ whole genome shotgun (WGS) entry which is preliminary data.</text>
</comment>
<evidence type="ECO:0000256" key="3">
    <source>
        <dbReference type="ARBA" id="ARBA00022801"/>
    </source>
</evidence>
<proteinExistence type="inferred from homology"/>
<dbReference type="Gene3D" id="3.40.50.720">
    <property type="entry name" value="NAD(P)-binding Rossmann-like Domain"/>
    <property type="match status" value="1"/>
</dbReference>
<dbReference type="PRINTS" id="PR00085">
    <property type="entry name" value="THFDHDRGNASE"/>
</dbReference>
<keyword evidence="2" id="KW-0554">One-carbon metabolism</keyword>
<dbReference type="InterPro" id="IPR046346">
    <property type="entry name" value="Aminoacid_DH-like_N_sf"/>
</dbReference>
<dbReference type="SUPFAM" id="SSF53223">
    <property type="entry name" value="Aminoacid dehydrogenase-like, N-terminal domain"/>
    <property type="match status" value="1"/>
</dbReference>
<dbReference type="CDD" id="cd01080">
    <property type="entry name" value="NAD_bind_m-THF_DH_Cyclohyd"/>
    <property type="match status" value="1"/>
</dbReference>
<dbReference type="GO" id="GO:0035999">
    <property type="term" value="P:tetrahydrofolate interconversion"/>
    <property type="evidence" value="ECO:0007669"/>
    <property type="project" value="TreeGrafter"/>
</dbReference>
<sequence length="289" mass="30463">MAEARQKELMSLRAGWPSEGVRPPRLVSVALGEGTPFSVYQRQQRRWAERLGIQFEAIALPEHTGGETLKARLRALDSDPSVHGILLQHPLPAPLDFFDLVSGLSPEKDVDGVGSVNLGRLVAGRPLQVPAVARAVFSVLKHYRYSIPGRRVVVLGRSETVGLPTALLFLLRGEGGDATVTVAHSRTRELSQTTREAELVVSCAGHPGLLGRQAVRPGAAVVDVGVSTRADPKAPGGMTVVGDADHADLQGYASALTPVPGGIGPVTSVELMANVLRGWALGEGLGTLP</sequence>
<dbReference type="InterPro" id="IPR000672">
    <property type="entry name" value="THF_DH/CycHdrlase"/>
</dbReference>
<dbReference type="GO" id="GO:0004488">
    <property type="term" value="F:methylenetetrahydrofolate dehydrogenase (NADP+) activity"/>
    <property type="evidence" value="ECO:0007669"/>
    <property type="project" value="InterPro"/>
</dbReference>
<dbReference type="InterPro" id="IPR036291">
    <property type="entry name" value="NAD(P)-bd_dom_sf"/>
</dbReference>
<keyword evidence="6" id="KW-0511">Multifunctional enzyme</keyword>
<reference evidence="9" key="1">
    <citation type="submission" date="2013-08" db="EMBL/GenBank/DDBJ databases">
        <authorList>
            <person name="Mendez C."/>
            <person name="Richter M."/>
            <person name="Ferrer M."/>
            <person name="Sanchez J."/>
        </authorList>
    </citation>
    <scope>NUCLEOTIDE SEQUENCE</scope>
</reference>
<evidence type="ECO:0000256" key="4">
    <source>
        <dbReference type="ARBA" id="ARBA00022857"/>
    </source>
</evidence>
<dbReference type="SUPFAM" id="SSF51735">
    <property type="entry name" value="NAD(P)-binding Rossmann-fold domains"/>
    <property type="match status" value="1"/>
</dbReference>
<protein>
    <submittedName>
        <fullName evidence="9">5,10-methylene-tetrahydrofolate dehydrogenase/Methenyl tetrahydrofolate cyclohydrolase</fullName>
    </submittedName>
</protein>
<gene>
    <name evidence="9" type="ORF">B1B_14488</name>
</gene>
<dbReference type="InterPro" id="IPR020631">
    <property type="entry name" value="THF_DH/CycHdrlase_NAD-bd_dom"/>
</dbReference>
<dbReference type="HAMAP" id="MF_01576">
    <property type="entry name" value="THF_DHG_CYH"/>
    <property type="match status" value="1"/>
</dbReference>
<name>T0Z937_9ZZZZ</name>
<dbReference type="Pfam" id="PF00763">
    <property type="entry name" value="THF_DHG_CYH"/>
    <property type="match status" value="1"/>
</dbReference>
<dbReference type="InterPro" id="IPR020630">
    <property type="entry name" value="THF_DH/CycHdrlase_cat_dom"/>
</dbReference>
<dbReference type="Pfam" id="PF02882">
    <property type="entry name" value="THF_DHG_CYH_C"/>
    <property type="match status" value="1"/>
</dbReference>
<dbReference type="AlphaFoldDB" id="T0Z937"/>
<dbReference type="EMBL" id="AUZY01009602">
    <property type="protein sequence ID" value="EQD41553.1"/>
    <property type="molecule type" value="Genomic_DNA"/>
</dbReference>
<evidence type="ECO:0000256" key="5">
    <source>
        <dbReference type="ARBA" id="ARBA00023002"/>
    </source>
</evidence>